<sequence>MARPSVAEERTRQIIDATIRTIGERGITGASLDRIAVAAGMTRGHVRHFAGNRETLLREAARHFYTDGSERGSILPAGTATVAAALDHLFGAPFTDPGQENAVVLGFVEASRTDPELAALLTGAYASTHGVLAELLAAEHPDAAADACDEVAYGVVGIALHHVFLSDIASSGEGAARARRSAERLIAALAVA</sequence>
<dbReference type="eggNOG" id="COG1309">
    <property type="taxonomic scope" value="Bacteria"/>
</dbReference>
<dbReference type="Gene3D" id="1.10.357.10">
    <property type="entry name" value="Tetracycline Repressor, domain 2"/>
    <property type="match status" value="1"/>
</dbReference>
<gene>
    <name evidence="5" type="ORF">SAMN05421637_0464</name>
</gene>
<protein>
    <submittedName>
        <fullName evidence="5">Transcriptional regulator, TetR family</fullName>
    </submittedName>
</protein>
<dbReference type="Proteomes" id="UP000183315">
    <property type="component" value="Unassembled WGS sequence"/>
</dbReference>
<name>A0A1H6UZ46_9MICO</name>
<evidence type="ECO:0000313" key="6">
    <source>
        <dbReference type="Proteomes" id="UP000183315"/>
    </source>
</evidence>
<dbReference type="PROSITE" id="PS50977">
    <property type="entry name" value="HTH_TETR_2"/>
    <property type="match status" value="1"/>
</dbReference>
<reference evidence="6" key="1">
    <citation type="submission" date="2016-10" db="EMBL/GenBank/DDBJ databases">
        <authorList>
            <person name="Varghese N."/>
        </authorList>
    </citation>
    <scope>NUCLEOTIDE SEQUENCE [LARGE SCALE GENOMIC DNA]</scope>
    <source>
        <strain evidence="6">DSM 24868</strain>
    </source>
</reference>
<keyword evidence="2 3" id="KW-0238">DNA-binding</keyword>
<dbReference type="AlphaFoldDB" id="A0A1H6UZ46"/>
<dbReference type="EMBL" id="FNZI01000001">
    <property type="protein sequence ID" value="SEI93670.1"/>
    <property type="molecule type" value="Genomic_DNA"/>
</dbReference>
<evidence type="ECO:0000313" key="5">
    <source>
        <dbReference type="EMBL" id="SEI93670.1"/>
    </source>
</evidence>
<dbReference type="STRING" id="1043493.SAMN05421637_0464"/>
<dbReference type="InterPro" id="IPR009057">
    <property type="entry name" value="Homeodomain-like_sf"/>
</dbReference>
<keyword evidence="6" id="KW-1185">Reference proteome</keyword>
<dbReference type="InterPro" id="IPR001647">
    <property type="entry name" value="HTH_TetR"/>
</dbReference>
<feature type="domain" description="HTH tetR-type" evidence="4">
    <location>
        <begin position="8"/>
        <end position="68"/>
    </location>
</feature>
<dbReference type="Pfam" id="PF00440">
    <property type="entry name" value="TetR_N"/>
    <property type="match status" value="1"/>
</dbReference>
<dbReference type="OrthoDB" id="9816296at2"/>
<organism evidence="5 6">
    <name type="scientific">Demequina mangrovi</name>
    <dbReference type="NCBI Taxonomy" id="1043493"/>
    <lineage>
        <taxon>Bacteria</taxon>
        <taxon>Bacillati</taxon>
        <taxon>Actinomycetota</taxon>
        <taxon>Actinomycetes</taxon>
        <taxon>Micrococcales</taxon>
        <taxon>Demequinaceae</taxon>
        <taxon>Demequina</taxon>
    </lineage>
</organism>
<evidence type="ECO:0000259" key="4">
    <source>
        <dbReference type="PROSITE" id="PS50977"/>
    </source>
</evidence>
<keyword evidence="1" id="KW-0678">Repressor</keyword>
<proteinExistence type="predicted"/>
<dbReference type="SUPFAM" id="SSF46689">
    <property type="entry name" value="Homeodomain-like"/>
    <property type="match status" value="1"/>
</dbReference>
<accession>A0A1H6UZ46</accession>
<evidence type="ECO:0000256" key="2">
    <source>
        <dbReference type="ARBA" id="ARBA00023125"/>
    </source>
</evidence>
<dbReference type="InterPro" id="IPR039538">
    <property type="entry name" value="BetI_C"/>
</dbReference>
<feature type="DNA-binding region" description="H-T-H motif" evidence="3">
    <location>
        <begin position="31"/>
        <end position="50"/>
    </location>
</feature>
<dbReference type="RefSeq" id="WP_042212677.1">
    <property type="nucleotide sequence ID" value="NZ_BBLU01000002.1"/>
</dbReference>
<evidence type="ECO:0000256" key="1">
    <source>
        <dbReference type="ARBA" id="ARBA00022491"/>
    </source>
</evidence>
<dbReference type="GO" id="GO:0003677">
    <property type="term" value="F:DNA binding"/>
    <property type="evidence" value="ECO:0007669"/>
    <property type="project" value="UniProtKB-UniRule"/>
</dbReference>
<dbReference type="Pfam" id="PF13977">
    <property type="entry name" value="TetR_C_6"/>
    <property type="match status" value="1"/>
</dbReference>
<evidence type="ECO:0000256" key="3">
    <source>
        <dbReference type="PROSITE-ProRule" id="PRU00335"/>
    </source>
</evidence>